<reference evidence="1" key="1">
    <citation type="submission" date="2021-12" db="EMBL/GenBank/DDBJ databases">
        <title>Comparative genomics, transcriptomics and evolutionary studies reveal genomic signatures of adaptation to plant cell wall in hemibiotrophic fungi.</title>
        <authorList>
            <consortium name="DOE Joint Genome Institute"/>
            <person name="Baroncelli R."/>
            <person name="Diaz J.F."/>
            <person name="Benocci T."/>
            <person name="Peng M."/>
            <person name="Battaglia E."/>
            <person name="Haridas S."/>
            <person name="Andreopoulos W."/>
            <person name="Labutti K."/>
            <person name="Pangilinan J."/>
            <person name="Floch G.L."/>
            <person name="Makela M.R."/>
            <person name="Henrissat B."/>
            <person name="Grigoriev I.V."/>
            <person name="Crouch J.A."/>
            <person name="De Vries R.P."/>
            <person name="Sukno S.A."/>
            <person name="Thon M.R."/>
        </authorList>
    </citation>
    <scope>NUCLEOTIDE SEQUENCE</scope>
    <source>
        <strain evidence="1">CBS 112980</strain>
    </source>
</reference>
<keyword evidence="2" id="KW-1185">Reference proteome</keyword>
<dbReference type="RefSeq" id="XP_060368763.1">
    <property type="nucleotide sequence ID" value="XM_060510176.1"/>
</dbReference>
<dbReference type="GeneID" id="85394075"/>
<dbReference type="AlphaFoldDB" id="A0AAD8UVS8"/>
<dbReference type="Proteomes" id="UP001244207">
    <property type="component" value="Unassembled WGS sequence"/>
</dbReference>
<comment type="caution">
    <text evidence="1">The sequence shown here is derived from an EMBL/GenBank/DDBJ whole genome shotgun (WGS) entry which is preliminary data.</text>
</comment>
<evidence type="ECO:0000313" key="2">
    <source>
        <dbReference type="Proteomes" id="UP001244207"/>
    </source>
</evidence>
<sequence>MNRTSVVSVLAFGMRCSREMKREGEAAAFGAILLDTRWGVAAVYLVLYLMVPRSSDYWWLWRNVRYTGYLISSKHGASLFSNAFYSPPKWPSSGLLVNVTVPTEGELGHKSLVRSCVRPYNSGSDNATCHPD</sequence>
<accession>A0AAD8UVS8</accession>
<dbReference type="EMBL" id="JAHMHS010000015">
    <property type="protein sequence ID" value="KAK1728708.1"/>
    <property type="molecule type" value="Genomic_DNA"/>
</dbReference>
<protein>
    <submittedName>
        <fullName evidence="1">Uncharacterized protein</fullName>
    </submittedName>
</protein>
<organism evidence="1 2">
    <name type="scientific">Glomerella acutata</name>
    <name type="common">Colletotrichum acutatum</name>
    <dbReference type="NCBI Taxonomy" id="27357"/>
    <lineage>
        <taxon>Eukaryota</taxon>
        <taxon>Fungi</taxon>
        <taxon>Dikarya</taxon>
        <taxon>Ascomycota</taxon>
        <taxon>Pezizomycotina</taxon>
        <taxon>Sordariomycetes</taxon>
        <taxon>Hypocreomycetidae</taxon>
        <taxon>Glomerellales</taxon>
        <taxon>Glomerellaceae</taxon>
        <taxon>Colletotrichum</taxon>
        <taxon>Colletotrichum acutatum species complex</taxon>
    </lineage>
</organism>
<evidence type="ECO:0000313" key="1">
    <source>
        <dbReference type="EMBL" id="KAK1728708.1"/>
    </source>
</evidence>
<proteinExistence type="predicted"/>
<gene>
    <name evidence="1" type="ORF">BDZ83DRAFT_648377</name>
</gene>
<name>A0AAD8UVS8_GLOAC</name>